<evidence type="ECO:0000256" key="9">
    <source>
        <dbReference type="PROSITE-ProRule" id="PRU01360"/>
    </source>
</evidence>
<name>A0A4R2T241_9PAST</name>
<accession>A0A4R2T241</accession>
<evidence type="ECO:0000256" key="7">
    <source>
        <dbReference type="ARBA" id="ARBA00023136"/>
    </source>
</evidence>
<comment type="subcellular location">
    <subcellularLocation>
        <location evidence="1 9">Cell outer membrane</location>
        <topology evidence="1 9">Multi-pass membrane protein</topology>
    </subcellularLocation>
</comment>
<keyword evidence="4 9" id="KW-1134">Transmembrane beta strand</keyword>
<dbReference type="InterPro" id="IPR039426">
    <property type="entry name" value="TonB-dep_rcpt-like"/>
</dbReference>
<dbReference type="Gene3D" id="2.170.130.10">
    <property type="entry name" value="TonB-dependent receptor, plug domain"/>
    <property type="match status" value="1"/>
</dbReference>
<dbReference type="Pfam" id="PF07715">
    <property type="entry name" value="Plug"/>
    <property type="match status" value="1"/>
</dbReference>
<keyword evidence="15" id="KW-1185">Reference proteome</keyword>
<feature type="domain" description="TonB-dependent receptor plug" evidence="13">
    <location>
        <begin position="38"/>
        <end position="138"/>
    </location>
</feature>
<dbReference type="CDD" id="cd01347">
    <property type="entry name" value="ligand_gated_channel"/>
    <property type="match status" value="1"/>
</dbReference>
<feature type="domain" description="TonB-dependent receptor-like beta-barrel" evidence="12">
    <location>
        <begin position="243"/>
        <end position="633"/>
    </location>
</feature>
<dbReference type="PANTHER" id="PTHR30069">
    <property type="entry name" value="TONB-DEPENDENT OUTER MEMBRANE RECEPTOR"/>
    <property type="match status" value="1"/>
</dbReference>
<comment type="caution">
    <text evidence="14">The sequence shown here is derived from an EMBL/GenBank/DDBJ whole genome shotgun (WGS) entry which is preliminary data.</text>
</comment>
<dbReference type="EMBL" id="SLYB01000013">
    <property type="protein sequence ID" value="TCP94864.1"/>
    <property type="molecule type" value="Genomic_DNA"/>
</dbReference>
<dbReference type="InterPro" id="IPR000531">
    <property type="entry name" value="Beta-barrel_TonB"/>
</dbReference>
<keyword evidence="5 9" id="KW-0812">Transmembrane</keyword>
<evidence type="ECO:0000259" key="12">
    <source>
        <dbReference type="Pfam" id="PF00593"/>
    </source>
</evidence>
<keyword evidence="14" id="KW-0675">Receptor</keyword>
<dbReference type="SUPFAM" id="SSF56935">
    <property type="entry name" value="Porins"/>
    <property type="match status" value="1"/>
</dbReference>
<dbReference type="GO" id="GO:0009279">
    <property type="term" value="C:cell outer membrane"/>
    <property type="evidence" value="ECO:0007669"/>
    <property type="project" value="UniProtKB-SubCell"/>
</dbReference>
<evidence type="ECO:0000256" key="1">
    <source>
        <dbReference type="ARBA" id="ARBA00004571"/>
    </source>
</evidence>
<dbReference type="InterPro" id="IPR037066">
    <property type="entry name" value="Plug_dom_sf"/>
</dbReference>
<dbReference type="PROSITE" id="PS52016">
    <property type="entry name" value="TONB_DEPENDENT_REC_3"/>
    <property type="match status" value="1"/>
</dbReference>
<protein>
    <submittedName>
        <fullName evidence="14">Hemoglobin/transferrin/lactoferrin receptor protein</fullName>
    </submittedName>
</protein>
<dbReference type="Pfam" id="PF00593">
    <property type="entry name" value="TonB_dep_Rec_b-barrel"/>
    <property type="match status" value="1"/>
</dbReference>
<evidence type="ECO:0000256" key="2">
    <source>
        <dbReference type="ARBA" id="ARBA00009810"/>
    </source>
</evidence>
<dbReference type="Proteomes" id="UP000295763">
    <property type="component" value="Unassembled WGS sequence"/>
</dbReference>
<dbReference type="Gene3D" id="2.40.170.20">
    <property type="entry name" value="TonB-dependent receptor, beta-barrel domain"/>
    <property type="match status" value="1"/>
</dbReference>
<organism evidence="14 15">
    <name type="scientific">Cricetibacter osteomyelitidis</name>
    <dbReference type="NCBI Taxonomy" id="1521931"/>
    <lineage>
        <taxon>Bacteria</taxon>
        <taxon>Pseudomonadati</taxon>
        <taxon>Pseudomonadota</taxon>
        <taxon>Gammaproteobacteria</taxon>
        <taxon>Pasteurellales</taxon>
        <taxon>Pasteurellaceae</taxon>
        <taxon>Cricetibacter</taxon>
    </lineage>
</organism>
<evidence type="ECO:0000313" key="14">
    <source>
        <dbReference type="EMBL" id="TCP94864.1"/>
    </source>
</evidence>
<dbReference type="GO" id="GO:0015232">
    <property type="term" value="F:heme transmembrane transporter activity"/>
    <property type="evidence" value="ECO:0007669"/>
    <property type="project" value="InterPro"/>
</dbReference>
<evidence type="ECO:0000256" key="3">
    <source>
        <dbReference type="ARBA" id="ARBA00022448"/>
    </source>
</evidence>
<evidence type="ECO:0000256" key="5">
    <source>
        <dbReference type="ARBA" id="ARBA00022692"/>
    </source>
</evidence>
<dbReference type="PANTHER" id="PTHR30069:SF41">
    <property type="entry name" value="HEME_HEMOPEXIN UTILIZATION PROTEIN C"/>
    <property type="match status" value="1"/>
</dbReference>
<proteinExistence type="inferred from homology"/>
<dbReference type="NCBIfam" id="TIGR01785">
    <property type="entry name" value="TonB-hemin"/>
    <property type="match status" value="1"/>
</dbReference>
<keyword evidence="11" id="KW-0732">Signal</keyword>
<keyword evidence="3 9" id="KW-0813">Transport</keyword>
<dbReference type="OrthoDB" id="6046653at2"/>
<dbReference type="RefSeq" id="WP_131976917.1">
    <property type="nucleotide sequence ID" value="NZ_SLYB01000013.1"/>
</dbReference>
<dbReference type="InterPro" id="IPR036942">
    <property type="entry name" value="Beta-barrel_TonB_sf"/>
</dbReference>
<evidence type="ECO:0000256" key="8">
    <source>
        <dbReference type="ARBA" id="ARBA00023237"/>
    </source>
</evidence>
<evidence type="ECO:0000256" key="10">
    <source>
        <dbReference type="RuleBase" id="RU003357"/>
    </source>
</evidence>
<feature type="chain" id="PRO_5020480260" evidence="11">
    <location>
        <begin position="22"/>
        <end position="665"/>
    </location>
</feature>
<dbReference type="InterPro" id="IPR012910">
    <property type="entry name" value="Plug_dom"/>
</dbReference>
<dbReference type="InterPro" id="IPR011276">
    <property type="entry name" value="TonB_haem/Hb_rcpt"/>
</dbReference>
<gene>
    <name evidence="14" type="ORF">EDC44_1139</name>
</gene>
<keyword evidence="7 9" id="KW-0472">Membrane</keyword>
<sequence length="665" mass="73409">MKKSNFVLLPLAVFVAASVHAENTDGLDTIEVVSDNYSPQVANVAAKGVVKVRQATKMSDVLRGVPGVNVNGARSIVERYNIRGVSEEYLNITVDGARQEGYSFHHSGNYGIDPEILKRVDIDVGGNSIATGAGSLGGSMKFETVDASDMLEDGENFGGKVKYGWGSNGNSHQTTAMLFGRAGNLDLLGYFNYRNQKDGENGNGLENRNKGHLQNYLFKAKYNFGENHWLKLSAEHYTNTAINCYRANMAMCLGDVPQEGQSGYKPANHGKARSEIERSTYTLGYAYNPSDNKWVNVKANAYYTETENSSMNRKQTKVETAGGTLSNRSEFDLGVTNHSVLLGGEYYKTTALRYGGKERNSQTIRPDYTQHAYSTSVYLEDAIGIGNFTITPGVRFDHFKADYISLDKTYHRFSKALGLKYGVTDSLVLFANYTELFKGPGFGELALVAPKRYTGSLEPTRGDNKEVGFNYAQDGIFANTDGFSITAKYFRTDYDNINQSVTNPANGGRGGKGGSIYASLGEVKLRGVEAQARYWIDNFGASVSYARARSEQKSNGYSAFPDSGDRYTFGLNYRVPSVNMEMGWNTMWVRGLAYAANAKSITTKDEYAVSNAYITWAPQQVKGLELTFGIDNIFDRAYKDHSTQYYGAVDLDPGRNYKLSVSYKF</sequence>
<feature type="signal peptide" evidence="11">
    <location>
        <begin position="1"/>
        <end position="21"/>
    </location>
</feature>
<evidence type="ECO:0000256" key="11">
    <source>
        <dbReference type="SAM" id="SignalP"/>
    </source>
</evidence>
<keyword evidence="8 9" id="KW-0998">Cell outer membrane</keyword>
<dbReference type="GO" id="GO:0044718">
    <property type="term" value="P:siderophore transmembrane transport"/>
    <property type="evidence" value="ECO:0007669"/>
    <property type="project" value="TreeGrafter"/>
</dbReference>
<dbReference type="AlphaFoldDB" id="A0A4R2T241"/>
<evidence type="ECO:0000256" key="6">
    <source>
        <dbReference type="ARBA" id="ARBA00023077"/>
    </source>
</evidence>
<keyword evidence="6 10" id="KW-0798">TonB box</keyword>
<evidence type="ECO:0000256" key="4">
    <source>
        <dbReference type="ARBA" id="ARBA00022452"/>
    </source>
</evidence>
<evidence type="ECO:0000259" key="13">
    <source>
        <dbReference type="Pfam" id="PF07715"/>
    </source>
</evidence>
<comment type="similarity">
    <text evidence="2 9 10">Belongs to the TonB-dependent receptor family.</text>
</comment>
<evidence type="ECO:0000313" key="15">
    <source>
        <dbReference type="Proteomes" id="UP000295763"/>
    </source>
</evidence>
<dbReference type="GO" id="GO:0015344">
    <property type="term" value="F:siderophore uptake transmembrane transporter activity"/>
    <property type="evidence" value="ECO:0007669"/>
    <property type="project" value="TreeGrafter"/>
</dbReference>
<reference evidence="14 15" key="1">
    <citation type="submission" date="2019-03" db="EMBL/GenBank/DDBJ databases">
        <title>Genomic Encyclopedia of Type Strains, Phase IV (KMG-IV): sequencing the most valuable type-strain genomes for metagenomic binning, comparative biology and taxonomic classification.</title>
        <authorList>
            <person name="Goeker M."/>
        </authorList>
    </citation>
    <scope>NUCLEOTIDE SEQUENCE [LARGE SCALE GENOMIC DNA]</scope>
    <source>
        <strain evidence="14 15">DSM 28404</strain>
    </source>
</reference>